<dbReference type="AlphaFoldDB" id="A0A915E0B1"/>
<reference evidence="2" key="1">
    <citation type="submission" date="2022-11" db="UniProtKB">
        <authorList>
            <consortium name="WormBaseParasite"/>
        </authorList>
    </citation>
    <scope>IDENTIFICATION</scope>
</reference>
<protein>
    <submittedName>
        <fullName evidence="2">Secreted protein</fullName>
    </submittedName>
</protein>
<proteinExistence type="predicted"/>
<accession>A0A915E0B1</accession>
<organism evidence="1 2">
    <name type="scientific">Ditylenchus dipsaci</name>
    <dbReference type="NCBI Taxonomy" id="166011"/>
    <lineage>
        <taxon>Eukaryota</taxon>
        <taxon>Metazoa</taxon>
        <taxon>Ecdysozoa</taxon>
        <taxon>Nematoda</taxon>
        <taxon>Chromadorea</taxon>
        <taxon>Rhabditida</taxon>
        <taxon>Tylenchina</taxon>
        <taxon>Tylenchomorpha</taxon>
        <taxon>Sphaerularioidea</taxon>
        <taxon>Anguinidae</taxon>
        <taxon>Anguininae</taxon>
        <taxon>Ditylenchus</taxon>
    </lineage>
</organism>
<dbReference type="WBParaSite" id="jg24833">
    <property type="protein sequence ID" value="jg24833"/>
    <property type="gene ID" value="jg24833"/>
</dbReference>
<keyword evidence="1" id="KW-1185">Reference proteome</keyword>
<sequence length="83" mass="9421">MWIRSKRQADCEQRQLICITVIRICLLQRRSSKLLLCTLLPLRCPFATSKSILEGAFVYDPGIPSANRRALAGMINRQCGDNK</sequence>
<dbReference type="Proteomes" id="UP000887574">
    <property type="component" value="Unplaced"/>
</dbReference>
<evidence type="ECO:0000313" key="2">
    <source>
        <dbReference type="WBParaSite" id="jg24833"/>
    </source>
</evidence>
<name>A0A915E0B1_9BILA</name>
<evidence type="ECO:0000313" key="1">
    <source>
        <dbReference type="Proteomes" id="UP000887574"/>
    </source>
</evidence>